<protein>
    <submittedName>
        <fullName evidence="11">GCR109</fullName>
    </submittedName>
</protein>
<keyword evidence="3 9" id="KW-1133">Transmembrane helix</keyword>
<dbReference type="PROSITE" id="PS50262">
    <property type="entry name" value="G_PROTEIN_RECEP_F1_2"/>
    <property type="match status" value="1"/>
</dbReference>
<feature type="transmembrane region" description="Helical" evidence="9">
    <location>
        <begin position="15"/>
        <end position="37"/>
    </location>
</feature>
<dbReference type="OrthoDB" id="6076970at2759"/>
<keyword evidence="5 9" id="KW-0472">Membrane</keyword>
<comment type="similarity">
    <text evidence="8">Belongs to the G-protein coupled receptor 1 family.</text>
</comment>
<dbReference type="InterPro" id="IPR000276">
    <property type="entry name" value="GPCR_Rhodpsn"/>
</dbReference>
<keyword evidence="4 8" id="KW-0297">G-protein coupled receptor</keyword>
<dbReference type="AlphaFoldDB" id="A0A193KUC8"/>
<feature type="transmembrane region" description="Helical" evidence="9">
    <location>
        <begin position="307"/>
        <end position="330"/>
    </location>
</feature>
<evidence type="ECO:0000256" key="3">
    <source>
        <dbReference type="ARBA" id="ARBA00022989"/>
    </source>
</evidence>
<keyword evidence="6 8" id="KW-0675">Receptor</keyword>
<dbReference type="Gene3D" id="1.20.1070.10">
    <property type="entry name" value="Rhodopsin 7-helix transmembrane proteins"/>
    <property type="match status" value="1"/>
</dbReference>
<gene>
    <name evidence="11" type="primary">gcr109</name>
</gene>
<feature type="transmembrane region" description="Helical" evidence="9">
    <location>
        <begin position="49"/>
        <end position="68"/>
    </location>
</feature>
<evidence type="ECO:0000256" key="7">
    <source>
        <dbReference type="ARBA" id="ARBA00023224"/>
    </source>
</evidence>
<dbReference type="PROSITE" id="PS00237">
    <property type="entry name" value="G_PROTEIN_RECEP_F1_1"/>
    <property type="match status" value="1"/>
</dbReference>
<comment type="subcellular location">
    <subcellularLocation>
        <location evidence="1">Membrane</location>
        <topology evidence="1">Multi-pass membrane protein</topology>
    </subcellularLocation>
</comment>
<dbReference type="GO" id="GO:0004930">
    <property type="term" value="F:G protein-coupled receptor activity"/>
    <property type="evidence" value="ECO:0007669"/>
    <property type="project" value="UniProtKB-KW"/>
</dbReference>
<dbReference type="InterPro" id="IPR017452">
    <property type="entry name" value="GPCR_Rhodpsn_7TM"/>
</dbReference>
<dbReference type="PANTHER" id="PTHR24238">
    <property type="entry name" value="G-PROTEIN COUPLED RECEPTOR"/>
    <property type="match status" value="1"/>
</dbReference>
<keyword evidence="7 8" id="KW-0807">Transducer</keyword>
<organism evidence="11">
    <name type="scientific">Schmidtea mediterranea</name>
    <name type="common">Freshwater planarian flatworm</name>
    <dbReference type="NCBI Taxonomy" id="79327"/>
    <lineage>
        <taxon>Eukaryota</taxon>
        <taxon>Metazoa</taxon>
        <taxon>Spiralia</taxon>
        <taxon>Lophotrochozoa</taxon>
        <taxon>Platyhelminthes</taxon>
        <taxon>Rhabditophora</taxon>
        <taxon>Seriata</taxon>
        <taxon>Tricladida</taxon>
        <taxon>Continenticola</taxon>
        <taxon>Geoplanoidea</taxon>
        <taxon>Dugesiidae</taxon>
        <taxon>Schmidtea</taxon>
    </lineage>
</organism>
<feature type="transmembrane region" description="Helical" evidence="9">
    <location>
        <begin position="130"/>
        <end position="149"/>
    </location>
</feature>
<keyword evidence="2 8" id="KW-0812">Transmembrane</keyword>
<dbReference type="PANTHER" id="PTHR24238:SF47">
    <property type="entry name" value="ECDYSTEROIDS_DOPAMINE RECEPTOR-RELATED"/>
    <property type="match status" value="1"/>
</dbReference>
<evidence type="ECO:0000256" key="6">
    <source>
        <dbReference type="ARBA" id="ARBA00023170"/>
    </source>
</evidence>
<feature type="non-terminal residue" evidence="11">
    <location>
        <position position="333"/>
    </location>
</feature>
<dbReference type="PRINTS" id="PR00237">
    <property type="entry name" value="GPCRRHODOPSN"/>
</dbReference>
<dbReference type="CDD" id="cd00637">
    <property type="entry name" value="7tm_classA_rhodopsin-like"/>
    <property type="match status" value="1"/>
</dbReference>
<dbReference type="GO" id="GO:0016020">
    <property type="term" value="C:membrane"/>
    <property type="evidence" value="ECO:0007669"/>
    <property type="project" value="UniProtKB-SubCell"/>
</dbReference>
<dbReference type="EMBL" id="KX018911">
    <property type="protein sequence ID" value="ANO39072.1"/>
    <property type="molecule type" value="mRNA"/>
</dbReference>
<proteinExistence type="evidence at transcript level"/>
<evidence type="ECO:0000313" key="11">
    <source>
        <dbReference type="EMBL" id="ANO39072.1"/>
    </source>
</evidence>
<evidence type="ECO:0000256" key="8">
    <source>
        <dbReference type="RuleBase" id="RU000688"/>
    </source>
</evidence>
<evidence type="ECO:0000256" key="4">
    <source>
        <dbReference type="ARBA" id="ARBA00023040"/>
    </source>
</evidence>
<feature type="transmembrane region" description="Helical" evidence="9">
    <location>
        <begin position="88"/>
        <end position="109"/>
    </location>
</feature>
<feature type="transmembrane region" description="Helical" evidence="9">
    <location>
        <begin position="200"/>
        <end position="221"/>
    </location>
</feature>
<reference evidence="11" key="1">
    <citation type="journal article" date="2016" name="PLoS Biol.">
        <title>GPCRs Direct Germline Development and Somatic Gonad Function in Planarians.</title>
        <authorList>
            <person name="Saberi A."/>
            <person name="Jamal A."/>
            <person name="Beets I."/>
            <person name="Schoofs L."/>
            <person name="Newmark P.A."/>
        </authorList>
    </citation>
    <scope>NUCLEOTIDE SEQUENCE</scope>
</reference>
<evidence type="ECO:0000256" key="1">
    <source>
        <dbReference type="ARBA" id="ARBA00004141"/>
    </source>
</evidence>
<evidence type="ECO:0000256" key="5">
    <source>
        <dbReference type="ARBA" id="ARBA00023136"/>
    </source>
</evidence>
<name>A0A193KUC8_SCHMD</name>
<sequence length="333" mass="38181">MVSNEESIPNSHLCVTIILLSVVTVVGAIGNFLVLLVYRNKRRHENNDIFFIIILAASDLAVCIILVPGTIYVELKAFEISEIACKSYYFLNTSNLVFSTLLILVIAFDRYLSICHPLKSILPLARAKKLVIFLFFISVTQGILAMLSVKLKLSTSSPGAYISSNTSIVKKFICDEIKHNLNITKSQMIFYEIVEKSNHFLYTSSIILIILFYSSIFKVIIRFRRKDNCYKFAPHFTDDFTTEYQPKSFVSLPKPRPKYLSPEIETSKWRICCQNDFKTEFKREHFSNRNTDKKFERSKFLQNIRSASLLSVVTGAYVLSFLPVLLIVAFKVI</sequence>
<accession>A0A193KUC8</accession>
<evidence type="ECO:0000256" key="2">
    <source>
        <dbReference type="ARBA" id="ARBA00022692"/>
    </source>
</evidence>
<dbReference type="SUPFAM" id="SSF81321">
    <property type="entry name" value="Family A G protein-coupled receptor-like"/>
    <property type="match status" value="1"/>
</dbReference>
<evidence type="ECO:0000256" key="9">
    <source>
        <dbReference type="SAM" id="Phobius"/>
    </source>
</evidence>
<evidence type="ECO:0000259" key="10">
    <source>
        <dbReference type="PROSITE" id="PS50262"/>
    </source>
</evidence>
<feature type="domain" description="G-protein coupled receptors family 1 profile" evidence="10">
    <location>
        <begin position="30"/>
        <end position="333"/>
    </location>
</feature>
<dbReference type="Pfam" id="PF00001">
    <property type="entry name" value="7tm_1"/>
    <property type="match status" value="1"/>
</dbReference>